<evidence type="ECO:0000256" key="3">
    <source>
        <dbReference type="ARBA" id="ARBA00012746"/>
    </source>
</evidence>
<dbReference type="Gene3D" id="3.40.50.880">
    <property type="match status" value="1"/>
</dbReference>
<dbReference type="Pfam" id="PF02540">
    <property type="entry name" value="NAD_synthase"/>
    <property type="match status" value="1"/>
</dbReference>
<sequence length="585" mass="62903">MSDQSGREYLAAHGVQEALAAAVAEVLSTHPANPILAICDILAKRPRVNAPRSSEKVVILDAGAQYGKVIDRQVRELSIECDLLPLDTPASKLGEYAAIIVSGGPKSVNAADAPAYDPAIFKLGKPLLGICYGLQLLNYALGGTVEKKAKREDGQFTIDIAEGCALFKGLGTSTQVLLTHGDSVDQVPEGFRVIARSGDLIAGIECAERQLYGVQFHPEVDLSIDGIAMLRNFLYGVCGLHGLYSPVHREQLAISYINEVVGPSKKVLCLVSGGVDSSVCAALINKAVGPERLICLHIDHGFMRHDESATVVKALSALGVPIEVLDASSTFACATTDIKGARTGELQHTVSPEDKRKIIGDTFMVVTQQLCEKKGLQAADVFLAQGTLRPDLIESASTLVSTNAECIKTHHNDTQLVRQLRDEGRVLEPLRDYHKDELLELAQLLPTKVHQVNRVCFLMGAPLDEPPREITPTCLYSANGFAPLEQLRAADKVVNDLLLKYGLLRSLAQVPVTLFPVGFGLAGGRSIGIRAFITRDFMTGRPACPGKDVPLECLDEMVAQICAIEGVARVALDITPKPPATTEWE</sequence>
<dbReference type="EMBL" id="JWZX01003180">
    <property type="protein sequence ID" value="KOO23560.1"/>
    <property type="molecule type" value="Genomic_DNA"/>
</dbReference>
<dbReference type="AlphaFoldDB" id="A0A0M0JAQ5"/>
<organism evidence="13 14">
    <name type="scientific">Chrysochromulina tobinii</name>
    <dbReference type="NCBI Taxonomy" id="1460289"/>
    <lineage>
        <taxon>Eukaryota</taxon>
        <taxon>Haptista</taxon>
        <taxon>Haptophyta</taxon>
        <taxon>Prymnesiophyceae</taxon>
        <taxon>Prymnesiales</taxon>
        <taxon>Chrysochromulinaceae</taxon>
        <taxon>Chrysochromulina</taxon>
    </lineage>
</organism>
<dbReference type="GO" id="GO:0005829">
    <property type="term" value="C:cytosol"/>
    <property type="evidence" value="ECO:0007669"/>
    <property type="project" value="TreeGrafter"/>
</dbReference>
<comment type="subunit">
    <text evidence="2">Homodimer.</text>
</comment>
<evidence type="ECO:0000256" key="7">
    <source>
        <dbReference type="ARBA" id="ARBA00022755"/>
    </source>
</evidence>
<evidence type="ECO:0000256" key="1">
    <source>
        <dbReference type="ARBA" id="ARBA00005153"/>
    </source>
</evidence>
<gene>
    <name evidence="13" type="ORF">Ctob_011432</name>
</gene>
<dbReference type="SUPFAM" id="SSF52402">
    <property type="entry name" value="Adenine nucleotide alpha hydrolases-like"/>
    <property type="match status" value="1"/>
</dbReference>
<name>A0A0M0JAQ5_9EUKA</name>
<keyword evidence="5 11" id="KW-0547">Nucleotide-binding</keyword>
<dbReference type="SUPFAM" id="SSF54810">
    <property type="entry name" value="GMP synthetase C-terminal dimerisation domain"/>
    <property type="match status" value="1"/>
</dbReference>
<evidence type="ECO:0000313" key="13">
    <source>
        <dbReference type="EMBL" id="KOO23560.1"/>
    </source>
</evidence>
<evidence type="ECO:0000256" key="11">
    <source>
        <dbReference type="PROSITE-ProRule" id="PRU00886"/>
    </source>
</evidence>
<dbReference type="Proteomes" id="UP000037460">
    <property type="component" value="Unassembled WGS sequence"/>
</dbReference>
<dbReference type="PRINTS" id="PR00097">
    <property type="entry name" value="ANTSNTHASEII"/>
</dbReference>
<protein>
    <recommendedName>
        <fullName evidence="3">GMP synthase (glutamine-hydrolyzing)</fullName>
        <ecNumber evidence="3">6.3.5.2</ecNumber>
    </recommendedName>
    <alternativeName>
        <fullName evidence="10">Glutamine amidotransferase</fullName>
    </alternativeName>
</protein>
<dbReference type="FunFam" id="3.40.50.880:FF:000013">
    <property type="entry name" value="GMP synthase [glutamine-hydrolyzing]"/>
    <property type="match status" value="1"/>
</dbReference>
<dbReference type="InterPro" id="IPR029062">
    <property type="entry name" value="Class_I_gatase-like"/>
</dbReference>
<evidence type="ECO:0000256" key="9">
    <source>
        <dbReference type="ARBA" id="ARBA00022962"/>
    </source>
</evidence>
<dbReference type="InterPro" id="IPR001674">
    <property type="entry name" value="GMP_synth_C"/>
</dbReference>
<keyword evidence="9" id="KW-0315">Glutamine amidotransferase</keyword>
<feature type="binding site" evidence="11">
    <location>
        <begin position="272"/>
        <end position="278"/>
    </location>
    <ligand>
        <name>ATP</name>
        <dbReference type="ChEBI" id="CHEBI:30616"/>
    </ligand>
</feature>
<dbReference type="OrthoDB" id="1724632at2759"/>
<dbReference type="Gene3D" id="3.40.50.620">
    <property type="entry name" value="HUPs"/>
    <property type="match status" value="1"/>
</dbReference>
<dbReference type="UniPathway" id="UPA00189">
    <property type="reaction ID" value="UER00296"/>
</dbReference>
<dbReference type="Pfam" id="PF00117">
    <property type="entry name" value="GATase"/>
    <property type="match status" value="1"/>
</dbReference>
<evidence type="ECO:0000256" key="4">
    <source>
        <dbReference type="ARBA" id="ARBA00022598"/>
    </source>
</evidence>
<dbReference type="CDD" id="cd01742">
    <property type="entry name" value="GATase1_GMP_Synthase"/>
    <property type="match status" value="1"/>
</dbReference>
<keyword evidence="7 11" id="KW-0658">Purine biosynthesis</keyword>
<dbReference type="InterPro" id="IPR022310">
    <property type="entry name" value="NAD/GMP_synthase"/>
</dbReference>
<keyword evidence="14" id="KW-1185">Reference proteome</keyword>
<dbReference type="EC" id="6.3.5.2" evidence="3"/>
<reference evidence="14" key="1">
    <citation type="journal article" date="2015" name="PLoS Genet.">
        <title>Genome Sequence and Transcriptome Analyses of Chrysochromulina tobin: Metabolic Tools for Enhanced Algal Fitness in the Prominent Order Prymnesiales (Haptophyceae).</title>
        <authorList>
            <person name="Hovde B.T."/>
            <person name="Deodato C.R."/>
            <person name="Hunsperger H.M."/>
            <person name="Ryken S.A."/>
            <person name="Yost W."/>
            <person name="Jha R.K."/>
            <person name="Patterson J."/>
            <person name="Monnat R.J. Jr."/>
            <person name="Barlow S.B."/>
            <person name="Starkenburg S.R."/>
            <person name="Cattolico R.A."/>
        </authorList>
    </citation>
    <scope>NUCLEOTIDE SEQUENCE</scope>
    <source>
        <strain evidence="14">CCMP291</strain>
    </source>
</reference>
<evidence type="ECO:0000256" key="5">
    <source>
        <dbReference type="ARBA" id="ARBA00022741"/>
    </source>
</evidence>
<evidence type="ECO:0000256" key="8">
    <source>
        <dbReference type="ARBA" id="ARBA00022840"/>
    </source>
</evidence>
<accession>A0A0M0JAQ5</accession>
<dbReference type="Pfam" id="PF00958">
    <property type="entry name" value="GMP_synt_C"/>
    <property type="match status" value="1"/>
</dbReference>
<evidence type="ECO:0000256" key="2">
    <source>
        <dbReference type="ARBA" id="ARBA00011738"/>
    </source>
</evidence>
<evidence type="ECO:0000256" key="6">
    <source>
        <dbReference type="ARBA" id="ARBA00022749"/>
    </source>
</evidence>
<keyword evidence="4" id="KW-0436">Ligase</keyword>
<dbReference type="CDD" id="cd01997">
    <property type="entry name" value="GMP_synthase_C"/>
    <property type="match status" value="1"/>
</dbReference>
<dbReference type="SUPFAM" id="SSF52317">
    <property type="entry name" value="Class I glutamine amidotransferase-like"/>
    <property type="match status" value="1"/>
</dbReference>
<dbReference type="PROSITE" id="PS51273">
    <property type="entry name" value="GATASE_TYPE_1"/>
    <property type="match status" value="1"/>
</dbReference>
<dbReference type="Gene3D" id="3.30.300.10">
    <property type="match status" value="1"/>
</dbReference>
<evidence type="ECO:0000313" key="14">
    <source>
        <dbReference type="Proteomes" id="UP000037460"/>
    </source>
</evidence>
<dbReference type="FunFam" id="3.40.50.620:FF:000044">
    <property type="entry name" value="GMP synthase [glutamine-hydrolyzing]"/>
    <property type="match status" value="1"/>
</dbReference>
<dbReference type="GO" id="GO:0005524">
    <property type="term" value="F:ATP binding"/>
    <property type="evidence" value="ECO:0007669"/>
    <property type="project" value="UniProtKB-UniRule"/>
</dbReference>
<keyword evidence="6 11" id="KW-0332">GMP biosynthesis</keyword>
<dbReference type="PROSITE" id="PS51553">
    <property type="entry name" value="GMPS_ATP_PPASE"/>
    <property type="match status" value="1"/>
</dbReference>
<dbReference type="InterPro" id="IPR017926">
    <property type="entry name" value="GATASE"/>
</dbReference>
<dbReference type="PANTHER" id="PTHR11922">
    <property type="entry name" value="GMP SYNTHASE-RELATED"/>
    <property type="match status" value="1"/>
</dbReference>
<dbReference type="GO" id="GO:0003921">
    <property type="term" value="F:GMP synthase activity"/>
    <property type="evidence" value="ECO:0007669"/>
    <property type="project" value="InterPro"/>
</dbReference>
<dbReference type="InterPro" id="IPR025777">
    <property type="entry name" value="GMPS_ATP_PPase_dom"/>
</dbReference>
<evidence type="ECO:0000259" key="12">
    <source>
        <dbReference type="PROSITE" id="PS51553"/>
    </source>
</evidence>
<comment type="caution">
    <text evidence="13">The sequence shown here is derived from an EMBL/GenBank/DDBJ whole genome shotgun (WGS) entry which is preliminary data.</text>
</comment>
<dbReference type="NCBIfam" id="TIGR00888">
    <property type="entry name" value="guaA_Nterm"/>
    <property type="match status" value="1"/>
</dbReference>
<feature type="domain" description="GMPS ATP-PPase" evidence="12">
    <location>
        <begin position="244"/>
        <end position="454"/>
    </location>
</feature>
<dbReference type="PANTHER" id="PTHR11922:SF2">
    <property type="entry name" value="GMP SYNTHASE [GLUTAMINE-HYDROLYZING]"/>
    <property type="match status" value="1"/>
</dbReference>
<evidence type="ECO:0000256" key="10">
    <source>
        <dbReference type="ARBA" id="ARBA00031356"/>
    </source>
</evidence>
<dbReference type="InterPro" id="IPR004739">
    <property type="entry name" value="GMP_synth_GATase"/>
</dbReference>
<dbReference type="PRINTS" id="PR00096">
    <property type="entry name" value="GATASE"/>
</dbReference>
<comment type="pathway">
    <text evidence="1">Purine metabolism; GMP biosynthesis; GMP from XMP (L-Gln route): step 1/1.</text>
</comment>
<keyword evidence="8 11" id="KW-0067">ATP-binding</keyword>
<proteinExistence type="predicted"/>
<dbReference type="InterPro" id="IPR014729">
    <property type="entry name" value="Rossmann-like_a/b/a_fold"/>
</dbReference>